<feature type="region of interest" description="Disordered" evidence="1">
    <location>
        <begin position="1"/>
        <end position="32"/>
    </location>
</feature>
<name>A0ABZ2A8S7_STRNV</name>
<organism evidence="2 3">
    <name type="scientific">Streptomyces niveus</name>
    <name type="common">Streptomyces spheroides</name>
    <dbReference type="NCBI Taxonomy" id="193462"/>
    <lineage>
        <taxon>Bacteria</taxon>
        <taxon>Bacillati</taxon>
        <taxon>Actinomycetota</taxon>
        <taxon>Actinomycetes</taxon>
        <taxon>Kitasatosporales</taxon>
        <taxon>Streptomycetaceae</taxon>
        <taxon>Streptomyces</taxon>
    </lineage>
</organism>
<dbReference type="EMBL" id="CP109495">
    <property type="protein sequence ID" value="WUX53720.1"/>
    <property type="molecule type" value="Genomic_DNA"/>
</dbReference>
<gene>
    <name evidence="2" type="ORF">OG442_20345</name>
</gene>
<protein>
    <recommendedName>
        <fullName evidence="4">ATP-binding protein</fullName>
    </recommendedName>
</protein>
<accession>A0ABZ2A8S7</accession>
<evidence type="ECO:0000313" key="3">
    <source>
        <dbReference type="Proteomes" id="UP001432209"/>
    </source>
</evidence>
<evidence type="ECO:0000256" key="1">
    <source>
        <dbReference type="SAM" id="MobiDB-lite"/>
    </source>
</evidence>
<proteinExistence type="predicted"/>
<evidence type="ECO:0008006" key="4">
    <source>
        <dbReference type="Google" id="ProtNLM"/>
    </source>
</evidence>
<feature type="compositionally biased region" description="Basic and acidic residues" evidence="1">
    <location>
        <begin position="14"/>
        <end position="23"/>
    </location>
</feature>
<reference evidence="2" key="1">
    <citation type="submission" date="2022-10" db="EMBL/GenBank/DDBJ databases">
        <title>The complete genomes of actinobacterial strains from the NBC collection.</title>
        <authorList>
            <person name="Joergensen T.S."/>
            <person name="Alvarez Arevalo M."/>
            <person name="Sterndorff E.B."/>
            <person name="Faurdal D."/>
            <person name="Vuksanovic O."/>
            <person name="Mourched A.-S."/>
            <person name="Charusanti P."/>
            <person name="Shaw S."/>
            <person name="Blin K."/>
            <person name="Weber T."/>
        </authorList>
    </citation>
    <scope>NUCLEOTIDE SEQUENCE</scope>
    <source>
        <strain evidence="2">NBC_01432</strain>
    </source>
</reference>
<dbReference type="RefSeq" id="WP_329077343.1">
    <property type="nucleotide sequence ID" value="NZ_CP109495.1"/>
</dbReference>
<feature type="region of interest" description="Disordered" evidence="1">
    <location>
        <begin position="712"/>
        <end position="733"/>
    </location>
</feature>
<feature type="compositionally biased region" description="Polar residues" evidence="1">
    <location>
        <begin position="717"/>
        <end position="733"/>
    </location>
</feature>
<dbReference type="Proteomes" id="UP001432209">
    <property type="component" value="Chromosome"/>
</dbReference>
<evidence type="ECO:0000313" key="2">
    <source>
        <dbReference type="EMBL" id="WUX53720.1"/>
    </source>
</evidence>
<sequence>MHEDHGGIGSVGRRPGEPERGTDEEGATSGSLVIVTVEEDGDDEFAKVIDEQLSVVTEWWRRESGPERGFVQTVLRSPEKRRDVEDFLYTSGIRETERDEALVVYITSHGCVGPSGRHFLLLPDTDLERLAATGMPTNEIVIAALDSRARDVLVIVNACEAGDIDVELRTFVRDLAGARTREGTLNVVATTAARTPVLGREFAVVLRSAYEWLREAGGITRPHLTISEFVSALEEATERLNLERNLQLAGPRTVFHSRLTIPTSTLPNPGHRPARQVVTPARAEVSATQEELDYWLDRASGRASSDDPGWYFSGRQELNRLLAEFVSGPPGVLIVTGTAASGKSAVLARTVTLSDPTFRASPRYADAVSKAPADTVPDEGSVHVAVSARNRGPLSLIEAIGSRLGCERDGEQPATDALRQWQEGLRRFFADGTEGTVTIVVDGLDEARDAAACVRDVLVPLTTFGGGPDSGRKLPIPGQGAGLRTVAAQSAPPSEAQNLRLLIGVRSSRPGTPAAVTASGLGGLLRELQAAFPTAREVRTDGEGVHTDIEAYVTALLAGADWAPDHELVARAARLVARHVERSFLDARLAAQQLRRTGGASLLEDPLWFSQLDKGTVGLFEKDLEEVANQDLRMDEVVALLRATAFGLGQGIPWAQLWPAVAETLLERRIEHADEKIGRLLASRLAGYLTHDTEDDRVVYRPAHDKLGAMLRRWPQAGSTPHQGGDLSNGSER</sequence>
<keyword evidence="3" id="KW-1185">Reference proteome</keyword>